<gene>
    <name evidence="4" type="ORF">SAMN05660691_01491</name>
</gene>
<keyword evidence="5" id="KW-1185">Reference proteome</keyword>
<dbReference type="EMBL" id="FNXF01000004">
    <property type="protein sequence ID" value="SEH79658.1"/>
    <property type="molecule type" value="Genomic_DNA"/>
</dbReference>
<evidence type="ECO:0000313" key="4">
    <source>
        <dbReference type="EMBL" id="SEH79658.1"/>
    </source>
</evidence>
<sequence>MKLRNLISGIVVGAVLISGTTAAQAEQKNSDTATKQTQIQLIRNATLKITYADTTFLIDPMLAEKGAYPGFEGTYRSHIRNPMIDLPMTVADVIAGVDAIIVTHTHLDHWDDAAQQLLPKELPIFTQNAADAELIRSQGFKQVSVLAQSADFAGITLTKTGGQHGTNEMYTIAPLAEALGDAMGVILQAPGYKTTYVVGDTVWHADVEQALDNYQPEIVILNTGYAQLEGFERSIIMGKDDVIRVNALVPKAAIIGVHMDAVNHAALSREELRVFVNEKGIADSVKVPADGEILKF</sequence>
<dbReference type="InterPro" id="IPR001279">
    <property type="entry name" value="Metallo-B-lactamas"/>
</dbReference>
<keyword evidence="2" id="KW-0732">Signal</keyword>
<dbReference type="PANTHER" id="PTHR43546">
    <property type="entry name" value="UPF0173 METAL-DEPENDENT HYDROLASE MJ1163-RELATED"/>
    <property type="match status" value="1"/>
</dbReference>
<dbReference type="GO" id="GO:0016787">
    <property type="term" value="F:hydrolase activity"/>
    <property type="evidence" value="ECO:0007669"/>
    <property type="project" value="UniProtKB-KW"/>
</dbReference>
<dbReference type="Pfam" id="PF12706">
    <property type="entry name" value="Lactamase_B_2"/>
    <property type="match status" value="1"/>
</dbReference>
<reference evidence="5" key="1">
    <citation type="submission" date="2016-10" db="EMBL/GenBank/DDBJ databases">
        <authorList>
            <person name="Varghese N."/>
            <person name="Submissions S."/>
        </authorList>
    </citation>
    <scope>NUCLEOTIDE SEQUENCE [LARGE SCALE GENOMIC DNA]</scope>
    <source>
        <strain evidence="5">DSM 17616</strain>
    </source>
</reference>
<dbReference type="OrthoDB" id="9805728at2"/>
<dbReference type="InterPro" id="IPR050114">
    <property type="entry name" value="UPF0173_UPF0282_UlaG_hydrolase"/>
</dbReference>
<organism evidence="4 5">
    <name type="scientific">Rheinheimera pacifica</name>
    <dbReference type="NCBI Taxonomy" id="173990"/>
    <lineage>
        <taxon>Bacteria</taxon>
        <taxon>Pseudomonadati</taxon>
        <taxon>Pseudomonadota</taxon>
        <taxon>Gammaproteobacteria</taxon>
        <taxon>Chromatiales</taxon>
        <taxon>Chromatiaceae</taxon>
        <taxon>Rheinheimera</taxon>
    </lineage>
</organism>
<protein>
    <submittedName>
        <fullName evidence="4">L-ascorbate metabolism protein UlaG, beta-lactamase superfamily</fullName>
    </submittedName>
</protein>
<dbReference type="Gene3D" id="3.60.15.10">
    <property type="entry name" value="Ribonuclease Z/Hydroxyacylglutathione hydrolase-like"/>
    <property type="match status" value="1"/>
</dbReference>
<evidence type="ECO:0000259" key="3">
    <source>
        <dbReference type="Pfam" id="PF12706"/>
    </source>
</evidence>
<dbReference type="STRING" id="173990.SAMN05660691_01491"/>
<feature type="signal peptide" evidence="2">
    <location>
        <begin position="1"/>
        <end position="25"/>
    </location>
</feature>
<accession>A0A1H6L084</accession>
<evidence type="ECO:0000256" key="2">
    <source>
        <dbReference type="SAM" id="SignalP"/>
    </source>
</evidence>
<proteinExistence type="predicted"/>
<evidence type="ECO:0000256" key="1">
    <source>
        <dbReference type="ARBA" id="ARBA00022801"/>
    </source>
</evidence>
<feature type="chain" id="PRO_5011530748" evidence="2">
    <location>
        <begin position="26"/>
        <end position="296"/>
    </location>
</feature>
<dbReference type="SUPFAM" id="SSF56281">
    <property type="entry name" value="Metallo-hydrolase/oxidoreductase"/>
    <property type="match status" value="1"/>
</dbReference>
<feature type="domain" description="Metallo-beta-lactamase" evidence="3">
    <location>
        <begin position="55"/>
        <end position="259"/>
    </location>
</feature>
<evidence type="ECO:0000313" key="5">
    <source>
        <dbReference type="Proteomes" id="UP000199371"/>
    </source>
</evidence>
<name>A0A1H6L084_9GAMM</name>
<dbReference type="InterPro" id="IPR036866">
    <property type="entry name" value="RibonucZ/Hydroxyglut_hydro"/>
</dbReference>
<dbReference type="Proteomes" id="UP000199371">
    <property type="component" value="Unassembled WGS sequence"/>
</dbReference>
<dbReference type="AlphaFoldDB" id="A0A1H6L084"/>
<keyword evidence="1" id="KW-0378">Hydrolase</keyword>
<dbReference type="RefSeq" id="WP_092791859.1">
    <property type="nucleotide sequence ID" value="NZ_FNXF01000004.1"/>
</dbReference>
<dbReference type="PANTHER" id="PTHR43546:SF9">
    <property type="entry name" value="L-ASCORBATE-6-PHOSPHATE LACTONASE ULAG-RELATED"/>
    <property type="match status" value="1"/>
</dbReference>